<dbReference type="SUPFAM" id="SSF103473">
    <property type="entry name" value="MFS general substrate transporter"/>
    <property type="match status" value="1"/>
</dbReference>
<organism evidence="6 7">
    <name type="scientific">Recurvomyces mirabilis</name>
    <dbReference type="NCBI Taxonomy" id="574656"/>
    <lineage>
        <taxon>Eukaryota</taxon>
        <taxon>Fungi</taxon>
        <taxon>Dikarya</taxon>
        <taxon>Ascomycota</taxon>
        <taxon>Pezizomycotina</taxon>
        <taxon>Dothideomycetes</taxon>
        <taxon>Dothideomycetidae</taxon>
        <taxon>Mycosphaerellales</taxon>
        <taxon>Teratosphaeriaceae</taxon>
        <taxon>Recurvomyces</taxon>
    </lineage>
</organism>
<evidence type="ECO:0000256" key="3">
    <source>
        <dbReference type="ARBA" id="ARBA00022989"/>
    </source>
</evidence>
<dbReference type="InterPro" id="IPR011701">
    <property type="entry name" value="MFS"/>
</dbReference>
<dbReference type="GO" id="GO:0022857">
    <property type="term" value="F:transmembrane transporter activity"/>
    <property type="evidence" value="ECO:0007669"/>
    <property type="project" value="InterPro"/>
</dbReference>
<dbReference type="PANTHER" id="PTHR23502:SF34">
    <property type="entry name" value="PROTEIN HOL1"/>
    <property type="match status" value="1"/>
</dbReference>
<feature type="transmembrane region" description="Helical" evidence="5">
    <location>
        <begin position="130"/>
        <end position="147"/>
    </location>
</feature>
<reference evidence="6" key="1">
    <citation type="submission" date="2023-07" db="EMBL/GenBank/DDBJ databases">
        <title>Black Yeasts Isolated from many extreme environments.</title>
        <authorList>
            <person name="Coleine C."/>
            <person name="Stajich J.E."/>
            <person name="Selbmann L."/>
        </authorList>
    </citation>
    <scope>NUCLEOTIDE SEQUENCE</scope>
    <source>
        <strain evidence="6">CCFEE 5485</strain>
    </source>
</reference>
<evidence type="ECO:0000313" key="7">
    <source>
        <dbReference type="Proteomes" id="UP001274830"/>
    </source>
</evidence>
<dbReference type="AlphaFoldDB" id="A0AAE0WJ82"/>
<protein>
    <recommendedName>
        <fullName evidence="8">Major facilitator superfamily (MFS) profile domain-containing protein</fullName>
    </recommendedName>
</protein>
<evidence type="ECO:0000256" key="2">
    <source>
        <dbReference type="ARBA" id="ARBA00022692"/>
    </source>
</evidence>
<dbReference type="EMBL" id="JAUTXT010000033">
    <property type="protein sequence ID" value="KAK3672392.1"/>
    <property type="molecule type" value="Genomic_DNA"/>
</dbReference>
<gene>
    <name evidence="6" type="ORF">LTR78_007699</name>
</gene>
<comment type="subcellular location">
    <subcellularLocation>
        <location evidence="1">Membrane</location>
        <topology evidence="1">Multi-pass membrane protein</topology>
    </subcellularLocation>
</comment>
<dbReference type="PANTHER" id="PTHR23502">
    <property type="entry name" value="MAJOR FACILITATOR SUPERFAMILY"/>
    <property type="match status" value="1"/>
</dbReference>
<feature type="transmembrane region" description="Helical" evidence="5">
    <location>
        <begin position="205"/>
        <end position="225"/>
    </location>
</feature>
<dbReference type="Pfam" id="PF07690">
    <property type="entry name" value="MFS_1"/>
    <property type="match status" value="1"/>
</dbReference>
<feature type="transmembrane region" description="Helical" evidence="5">
    <location>
        <begin position="63"/>
        <end position="81"/>
    </location>
</feature>
<dbReference type="Proteomes" id="UP001274830">
    <property type="component" value="Unassembled WGS sequence"/>
</dbReference>
<evidence type="ECO:0000313" key="6">
    <source>
        <dbReference type="EMBL" id="KAK3672392.1"/>
    </source>
</evidence>
<name>A0AAE0WJ82_9PEZI</name>
<keyword evidence="2 5" id="KW-0812">Transmembrane</keyword>
<keyword evidence="4 5" id="KW-0472">Membrane</keyword>
<evidence type="ECO:0000256" key="1">
    <source>
        <dbReference type="ARBA" id="ARBA00004141"/>
    </source>
</evidence>
<accession>A0AAE0WJ82</accession>
<feature type="transmembrane region" description="Helical" evidence="5">
    <location>
        <begin position="178"/>
        <end position="199"/>
    </location>
</feature>
<sequence>MATGHTVEALSPDIPDYNIVPGTVYLVQGAHQVGLSSQDIILHPTPSSDPSDPLRWSFWRKTYHLFLLFWYSSIVGAVTNWESVIYLNLMEAYNTTIDQLNIGAAVMILLLGVGNVFFVLLSNKFGRRSVYIWTMLMVVVSQIIMALSKDIRYYQGAHFLLGMDAAPFKALRGSKLSIYVFGLAFGSFIGPICAGYMVETQTWRWVYWWGVLLTGALLILFYLTFEESRFLRSVDPDEGLVVPLPAKSTLDLDDHHTSSVDDSKHDYKVDEELRRHNTNNHTAHVGEVFETTNWSPQFGLWKSYPDSWGQVCREFVAPLSISWFPAVFWCGLNYDTCVSWLSVLATTVAEVFAVPPYNFY</sequence>
<keyword evidence="3 5" id="KW-1133">Transmembrane helix</keyword>
<dbReference type="InterPro" id="IPR036259">
    <property type="entry name" value="MFS_trans_sf"/>
</dbReference>
<feature type="transmembrane region" description="Helical" evidence="5">
    <location>
        <begin position="101"/>
        <end position="121"/>
    </location>
</feature>
<comment type="caution">
    <text evidence="6">The sequence shown here is derived from an EMBL/GenBank/DDBJ whole genome shotgun (WGS) entry which is preliminary data.</text>
</comment>
<dbReference type="GO" id="GO:0005886">
    <property type="term" value="C:plasma membrane"/>
    <property type="evidence" value="ECO:0007669"/>
    <property type="project" value="TreeGrafter"/>
</dbReference>
<evidence type="ECO:0008006" key="8">
    <source>
        <dbReference type="Google" id="ProtNLM"/>
    </source>
</evidence>
<evidence type="ECO:0000256" key="5">
    <source>
        <dbReference type="SAM" id="Phobius"/>
    </source>
</evidence>
<proteinExistence type="predicted"/>
<keyword evidence="7" id="KW-1185">Reference proteome</keyword>
<dbReference type="Gene3D" id="1.20.1250.20">
    <property type="entry name" value="MFS general substrate transporter like domains"/>
    <property type="match status" value="1"/>
</dbReference>
<evidence type="ECO:0000256" key="4">
    <source>
        <dbReference type="ARBA" id="ARBA00023136"/>
    </source>
</evidence>